<dbReference type="InterPro" id="IPR000195">
    <property type="entry name" value="Rab-GAP-TBC_dom"/>
</dbReference>
<feature type="region of interest" description="Disordered" evidence="1">
    <location>
        <begin position="574"/>
        <end position="593"/>
    </location>
</feature>
<feature type="region of interest" description="Disordered" evidence="1">
    <location>
        <begin position="1110"/>
        <end position="1133"/>
    </location>
</feature>
<dbReference type="Proteomes" id="UP000232323">
    <property type="component" value="Unassembled WGS sequence"/>
</dbReference>
<feature type="region of interest" description="Disordered" evidence="1">
    <location>
        <begin position="482"/>
        <end position="529"/>
    </location>
</feature>
<dbReference type="SUPFAM" id="SSF47923">
    <property type="entry name" value="Ypt/Rab-GAP domain of gyp1p"/>
    <property type="match status" value="2"/>
</dbReference>
<feature type="compositionally biased region" description="Polar residues" evidence="1">
    <location>
        <begin position="583"/>
        <end position="593"/>
    </location>
</feature>
<dbReference type="InterPro" id="IPR050302">
    <property type="entry name" value="Rab_GAP_TBC_domain"/>
</dbReference>
<dbReference type="GO" id="GO:0005096">
    <property type="term" value="F:GTPase activator activity"/>
    <property type="evidence" value="ECO:0007669"/>
    <property type="project" value="TreeGrafter"/>
</dbReference>
<feature type="compositionally biased region" description="Basic and acidic residues" evidence="1">
    <location>
        <begin position="1110"/>
        <end position="1120"/>
    </location>
</feature>
<feature type="region of interest" description="Disordered" evidence="1">
    <location>
        <begin position="386"/>
        <end position="417"/>
    </location>
</feature>
<dbReference type="FunFam" id="1.10.8.270:FF:000016">
    <property type="entry name" value="TBC1 domain family member 2A"/>
    <property type="match status" value="1"/>
</dbReference>
<evidence type="ECO:0000313" key="4">
    <source>
        <dbReference type="Proteomes" id="UP000232323"/>
    </source>
</evidence>
<dbReference type="PROSITE" id="PS50086">
    <property type="entry name" value="TBC_RABGAP"/>
    <property type="match status" value="1"/>
</dbReference>
<comment type="caution">
    <text evidence="3">The sequence shown here is derived from an EMBL/GenBank/DDBJ whole genome shotgun (WGS) entry which is preliminary data.</text>
</comment>
<dbReference type="AlphaFoldDB" id="A0A250X1X4"/>
<dbReference type="STRING" id="1157962.A0A250X1X4"/>
<dbReference type="PANTHER" id="PTHR47219:SF20">
    <property type="entry name" value="TBC1 DOMAIN FAMILY MEMBER 2B"/>
    <property type="match status" value="1"/>
</dbReference>
<dbReference type="InterPro" id="IPR035969">
    <property type="entry name" value="Rab-GAP_TBC_sf"/>
</dbReference>
<reference evidence="3 4" key="1">
    <citation type="submission" date="2017-08" db="EMBL/GenBank/DDBJ databases">
        <title>Acidophilic green algal genome provides insights into adaptation to an acidic environment.</title>
        <authorList>
            <person name="Hirooka S."/>
            <person name="Hirose Y."/>
            <person name="Kanesaki Y."/>
            <person name="Higuchi S."/>
            <person name="Fujiwara T."/>
            <person name="Onuma R."/>
            <person name="Era A."/>
            <person name="Ohbayashi R."/>
            <person name="Uzuka A."/>
            <person name="Nozaki H."/>
            <person name="Yoshikawa H."/>
            <person name="Miyagishima S.Y."/>
        </authorList>
    </citation>
    <scope>NUCLEOTIDE SEQUENCE [LARGE SCALE GENOMIC DNA]</scope>
    <source>
        <strain evidence="3 4">NIES-2499</strain>
    </source>
</reference>
<proteinExistence type="predicted"/>
<dbReference type="OrthoDB" id="17687at2759"/>
<dbReference type="EMBL" id="BEGY01000020">
    <property type="protein sequence ID" value="GAX76892.1"/>
    <property type="molecule type" value="Genomic_DNA"/>
</dbReference>
<dbReference type="GO" id="GO:0031267">
    <property type="term" value="F:small GTPase binding"/>
    <property type="evidence" value="ECO:0007669"/>
    <property type="project" value="TreeGrafter"/>
</dbReference>
<evidence type="ECO:0000259" key="2">
    <source>
        <dbReference type="PROSITE" id="PS50086"/>
    </source>
</evidence>
<feature type="region of interest" description="Disordered" evidence="1">
    <location>
        <begin position="687"/>
        <end position="707"/>
    </location>
</feature>
<dbReference type="SMART" id="SM00164">
    <property type="entry name" value="TBC"/>
    <property type="match status" value="1"/>
</dbReference>
<feature type="region of interest" description="Disordered" evidence="1">
    <location>
        <begin position="431"/>
        <end position="464"/>
    </location>
</feature>
<dbReference type="PANTHER" id="PTHR47219">
    <property type="entry name" value="RAB GTPASE-ACTIVATING PROTEIN 1-LIKE"/>
    <property type="match status" value="1"/>
</dbReference>
<feature type="region of interest" description="Disordered" evidence="1">
    <location>
        <begin position="884"/>
        <end position="905"/>
    </location>
</feature>
<feature type="region of interest" description="Disordered" evidence="1">
    <location>
        <begin position="979"/>
        <end position="1014"/>
    </location>
</feature>
<dbReference type="Gene3D" id="1.10.472.80">
    <property type="entry name" value="Ypt/Rab-GAP domain of gyp1p, domain 3"/>
    <property type="match status" value="1"/>
</dbReference>
<feature type="compositionally biased region" description="Polar residues" evidence="1">
    <location>
        <begin position="992"/>
        <end position="1005"/>
    </location>
</feature>
<accession>A0A250X1X4</accession>
<keyword evidence="4" id="KW-1185">Reference proteome</keyword>
<feature type="domain" description="Rab-GAP TBC" evidence="2">
    <location>
        <begin position="56"/>
        <end position="313"/>
    </location>
</feature>
<protein>
    <recommendedName>
        <fullName evidence="2">Rab-GAP TBC domain-containing protein</fullName>
    </recommendedName>
</protein>
<feature type="compositionally biased region" description="Basic and acidic residues" evidence="1">
    <location>
        <begin position="393"/>
        <end position="408"/>
    </location>
</feature>
<organism evidence="3 4">
    <name type="scientific">Chlamydomonas eustigma</name>
    <dbReference type="NCBI Taxonomy" id="1157962"/>
    <lineage>
        <taxon>Eukaryota</taxon>
        <taxon>Viridiplantae</taxon>
        <taxon>Chlorophyta</taxon>
        <taxon>core chlorophytes</taxon>
        <taxon>Chlorophyceae</taxon>
        <taxon>CS clade</taxon>
        <taxon>Chlamydomonadales</taxon>
        <taxon>Chlamydomonadaceae</taxon>
        <taxon>Chlamydomonas</taxon>
    </lineage>
</organism>
<sequence>MFLSQHSHDFSATGQDQLASLEALASLGIDIVVGIIHSGQGQSDEISYLELLVQAGCPASIRSKAWRAFLDISVRKMRNYYHDLVHQVLGELQGRGPGPLSQEEIQQQVALTVATFDGCVSEDITVGDGDSFAPNSPELNNVGAASVNTCPSWITHGRVWLQQIEKDLPRTFPAHYMGTQSLQVGVKLQAALRRILAAYALRNPTVGYCQGLNVLAGCLLMSGLDEEDAFYCLCTLVEDMLSGNYSSDMLATKVDTKVFRHLVQAEFPLVMRHLDSLGVDISCVFVQWFLCVFVNFLPHETCLRVWDLFLYQRSSAVLFQVSLALVEIYSPALLATCDEVDAFQVLQSMAPLTYDGSRLISTACQSFKDINDKMLTALRDQYRQSLQEEEEIAGGRHSESDQKTHNVESNKSSSSTTMSMMKKLFQRLEKSAAEVSSRVMTPSPPPHASNSSPDLTHDSESSLQPATSANVVTFHLGDEEARQQGHDVTASSEIGGIAPGEGTITGHASPKLSSETSQPGVAPSTEPQGKSALTAAMMAAAAAVSKTRHSGSSVISSSAPVDIAQSILSQSSQMAIPTGGSRNGSQSTSEGQMVNSSDIFPQAHQEFIALSPSDGATIPDIDDLLFVQPGRNKQNQAPNLLIGMREKKKLQMISQDLWDKEDPKAEVQESQTSSATAITHDLHSTILPSSQDVDPSTAEGAHSTAAHANVTSASAAIAAPAAHRHRAPELRSSAAALALTIAKSPWNLTTTPSSAGSSLGPTGVDYVNTGLPQAVSNVTTTMTCVSASINQPSGNDANQDYQDQQLVHANHPVLVESIPHSSKANSSSRDDWMATGSRDDWVNIAYPGKSNLSTLVSAELEDVIAKPHPSEALCTANEDVDVDDERKVSGMEPSDTATVADMPMSPSSTALSQAIAHDIASTADAVEALSEQLGISEILRHHNILQNQAKDLKECEGMRCAQEAVQKLSDLQLRVAAVGSSRHISTEDRSPTKSGDMSHSSSNIGALSPDRTSPSQAASLQLQNLLVSLLDLQRHVRGCEEFQQQEMAVLEQYQVVCEVMSGQLKDVVSNLVERNNMIDAMFKKQNELLAKLASQDDEIVELKWSRKNKALESDGKDSKPWAKMSQMFKKLQE</sequence>
<name>A0A250X1X4_9CHLO</name>
<dbReference type="Pfam" id="PF00566">
    <property type="entry name" value="RabGAP-TBC"/>
    <property type="match status" value="1"/>
</dbReference>
<gene>
    <name evidence="3" type="ORF">CEUSTIGMA_g4338.t1</name>
</gene>
<evidence type="ECO:0000313" key="3">
    <source>
        <dbReference type="EMBL" id="GAX76892.1"/>
    </source>
</evidence>
<dbReference type="Gene3D" id="1.10.8.270">
    <property type="entry name" value="putative rabgap domain of human tbc1 domain family member 14 like domains"/>
    <property type="match status" value="1"/>
</dbReference>
<evidence type="ECO:0000256" key="1">
    <source>
        <dbReference type="SAM" id="MobiDB-lite"/>
    </source>
</evidence>